<protein>
    <submittedName>
        <fullName evidence="2">Uncharacterized protein</fullName>
    </submittedName>
</protein>
<comment type="caution">
    <text evidence="2">The sequence shown here is derived from an EMBL/GenBank/DDBJ whole genome shotgun (WGS) entry which is preliminary data.</text>
</comment>
<keyword evidence="3" id="KW-1185">Reference proteome</keyword>
<accession>A0A8H6IMX4</accession>
<evidence type="ECO:0000256" key="1">
    <source>
        <dbReference type="SAM" id="MobiDB-lite"/>
    </source>
</evidence>
<proteinExistence type="predicted"/>
<reference evidence="2 3" key="1">
    <citation type="journal article" date="2020" name="Phytopathology">
        <title>Genome Sequence Resources of Colletotrichum truncatum, C. plurivorum, C. musicola, and C. sojae: Four Species Pathogenic to Soybean (Glycine max).</title>
        <authorList>
            <person name="Rogerio F."/>
            <person name="Boufleur T.R."/>
            <person name="Ciampi-Guillardi M."/>
            <person name="Sukno S.A."/>
            <person name="Thon M.R."/>
            <person name="Massola Junior N.S."/>
            <person name="Baroncelli R."/>
        </authorList>
    </citation>
    <scope>NUCLEOTIDE SEQUENCE [LARGE SCALE GENOMIC DNA]</scope>
    <source>
        <strain evidence="2 3">LFN0009</strain>
    </source>
</reference>
<feature type="region of interest" description="Disordered" evidence="1">
    <location>
        <begin position="1"/>
        <end position="43"/>
    </location>
</feature>
<sequence>MHDEDATRRDHQSNKRARSPSTAGDQPDLMGRKTRFAEPEDRTLASLRPGASLKASVIFQTMGALQDLFRDTVPFVGGGTSVEPKEKMRGAFRNSYDG</sequence>
<evidence type="ECO:0000313" key="2">
    <source>
        <dbReference type="EMBL" id="KAF6785762.1"/>
    </source>
</evidence>
<feature type="compositionally biased region" description="Basic and acidic residues" evidence="1">
    <location>
        <begin position="1"/>
        <end position="13"/>
    </location>
</feature>
<dbReference type="EMBL" id="WIGN01000673">
    <property type="protein sequence ID" value="KAF6785762.1"/>
    <property type="molecule type" value="Genomic_DNA"/>
</dbReference>
<evidence type="ECO:0000313" key="3">
    <source>
        <dbReference type="Proteomes" id="UP000652219"/>
    </source>
</evidence>
<organism evidence="2 3">
    <name type="scientific">Colletotrichum sojae</name>
    <dbReference type="NCBI Taxonomy" id="2175907"/>
    <lineage>
        <taxon>Eukaryota</taxon>
        <taxon>Fungi</taxon>
        <taxon>Dikarya</taxon>
        <taxon>Ascomycota</taxon>
        <taxon>Pezizomycotina</taxon>
        <taxon>Sordariomycetes</taxon>
        <taxon>Hypocreomycetidae</taxon>
        <taxon>Glomerellales</taxon>
        <taxon>Glomerellaceae</taxon>
        <taxon>Colletotrichum</taxon>
        <taxon>Colletotrichum orchidearum species complex</taxon>
    </lineage>
</organism>
<gene>
    <name evidence="2" type="ORF">CSOJ01_15526</name>
</gene>
<name>A0A8H6IMX4_9PEZI</name>
<dbReference type="AlphaFoldDB" id="A0A8H6IMX4"/>
<dbReference type="Proteomes" id="UP000652219">
    <property type="component" value="Unassembled WGS sequence"/>
</dbReference>